<dbReference type="InterPro" id="IPR004360">
    <property type="entry name" value="Glyas_Fos-R_dOase_dom"/>
</dbReference>
<dbReference type="RefSeq" id="XP_008463405.1">
    <property type="nucleotide sequence ID" value="XM_008465183.2"/>
</dbReference>
<accession>A0A1S3CJ49</accession>
<dbReference type="InterPro" id="IPR037523">
    <property type="entry name" value="VOC_core"/>
</dbReference>
<evidence type="ECO:0000256" key="1">
    <source>
        <dbReference type="ARBA" id="ARBA00022723"/>
    </source>
</evidence>
<dbReference type="PROSITE" id="PS51819">
    <property type="entry name" value="VOC"/>
    <property type="match status" value="2"/>
</dbReference>
<feature type="signal peptide" evidence="2">
    <location>
        <begin position="1"/>
        <end position="26"/>
    </location>
</feature>
<dbReference type="Pfam" id="PF00903">
    <property type="entry name" value="Glyoxalase"/>
    <property type="match status" value="2"/>
</dbReference>
<protein>
    <submittedName>
        <fullName evidence="6">Lactoylglutathione lyase-like</fullName>
    </submittedName>
</protein>
<dbReference type="UniPathway" id="UPA00619">
    <property type="reaction ID" value="UER00675"/>
</dbReference>
<dbReference type="AlphaFoldDB" id="A0A1S3CJ49"/>
<name>A0A1S3CJ49_CUCME</name>
<dbReference type="PANTHER" id="PTHR46036">
    <property type="entry name" value="LACTOYLGLUTATHIONE LYASE"/>
    <property type="match status" value="1"/>
</dbReference>
<dbReference type="GO" id="GO:0005737">
    <property type="term" value="C:cytoplasm"/>
    <property type="evidence" value="ECO:0007669"/>
    <property type="project" value="TreeGrafter"/>
</dbReference>
<feature type="domain" description="VOC" evidence="3">
    <location>
        <begin position="172"/>
        <end position="302"/>
    </location>
</feature>
<dbReference type="GO" id="GO:0019243">
    <property type="term" value="P:methylglyoxal catabolic process to D-lactate via S-lactoyl-glutathione"/>
    <property type="evidence" value="ECO:0007669"/>
    <property type="project" value="TreeGrafter"/>
</dbReference>
<dbReference type="Proteomes" id="UP001652600">
    <property type="component" value="Chromosome 6"/>
</dbReference>
<evidence type="ECO:0000313" key="5">
    <source>
        <dbReference type="Proteomes" id="UP001652600"/>
    </source>
</evidence>
<dbReference type="KEGG" id="cmo:103501576"/>
<dbReference type="Gramene" id="MELO3C025360.2.1">
    <property type="protein sequence ID" value="MELO3C025360.2.1"/>
    <property type="gene ID" value="MELO3C025360.2"/>
</dbReference>
<dbReference type="PROSITE" id="PS00934">
    <property type="entry name" value="GLYOXALASE_I_1"/>
    <property type="match status" value="1"/>
</dbReference>
<evidence type="ECO:0000256" key="2">
    <source>
        <dbReference type="SAM" id="SignalP"/>
    </source>
</evidence>
<dbReference type="InParanoid" id="A0A1S3CJ49"/>
<dbReference type="SMR" id="A0A1S3CJ49"/>
<proteinExistence type="predicted"/>
<dbReference type="InterPro" id="IPR029068">
    <property type="entry name" value="Glyas_Bleomycin-R_OHBP_Dase"/>
</dbReference>
<dbReference type="PANTHER" id="PTHR46036:SF12">
    <property type="entry name" value="VOC DOMAIN-CONTAINING PROTEIN"/>
    <property type="match status" value="1"/>
</dbReference>
<dbReference type="OrthoDB" id="1545884at2759"/>
<keyword evidence="1" id="KW-0479">Metal-binding</keyword>
<dbReference type="SUPFAM" id="SSF54593">
    <property type="entry name" value="Glyoxalase/Bleomycin resistance protein/Dihydroxybiphenyl dioxygenase"/>
    <property type="match status" value="2"/>
</dbReference>
<sequence>MANNLGPFSIVSSLLFLSLIIGTSLAARNLNDNVLEWVKKDHRHFLRAVIHVSDLDRSIRFYTKGFGMKVLKRRNFPERQYRDALVGFGPQNTHFLLELRQRHDSNNVFIGTEFGHFGIATQDVYKSVEKARANGALVIQKPQKVNQTMFAFVQDHDGYKFKLIQRISFADPLVQVMLHVEDLNRSLNFYTKALGMKLFEKQNNSTGQIVLGTLGYGINQSKTTTVLQLEKRKNIPRDDGRDGYSMVYIGTDNVNKSAEAAKLVMKELGGNLIIEPVLLSDINVKLTGFSDPDNWITIMVDNKDYQRGRL</sequence>
<reference evidence="6" key="2">
    <citation type="submission" date="2025-04" db="UniProtKB">
        <authorList>
            <consortium name="RefSeq"/>
        </authorList>
    </citation>
    <scope>IDENTIFICATION</scope>
</reference>
<dbReference type="EnsemblPlants" id="MELO3C025360.2.1">
    <property type="protein sequence ID" value="MELO3C025360.2.1"/>
    <property type="gene ID" value="MELO3C025360.2"/>
</dbReference>
<evidence type="ECO:0000313" key="4">
    <source>
        <dbReference type="EnsemblPlants" id="MELO3C025360.2.1"/>
    </source>
</evidence>
<dbReference type="eggNOG" id="KOG2943">
    <property type="taxonomic scope" value="Eukaryota"/>
</dbReference>
<dbReference type="GO" id="GO:0004462">
    <property type="term" value="F:lactoylglutathione lyase activity"/>
    <property type="evidence" value="ECO:0007669"/>
    <property type="project" value="InterPro"/>
</dbReference>
<keyword evidence="2" id="KW-0732">Signal</keyword>
<dbReference type="Gene3D" id="3.10.180.10">
    <property type="entry name" value="2,3-Dihydroxybiphenyl 1,2-Dioxygenase, domain 1"/>
    <property type="match status" value="2"/>
</dbReference>
<dbReference type="GO" id="GO:0046872">
    <property type="term" value="F:metal ion binding"/>
    <property type="evidence" value="ECO:0007669"/>
    <property type="project" value="UniProtKB-KW"/>
</dbReference>
<feature type="chain" id="PRO_5044565676" evidence="2">
    <location>
        <begin position="27"/>
        <end position="310"/>
    </location>
</feature>
<gene>
    <name evidence="6" type="primary">LOC103501576</name>
    <name evidence="4" type="synonym">103501576</name>
</gene>
<feature type="domain" description="VOC" evidence="3">
    <location>
        <begin position="44"/>
        <end position="166"/>
    </location>
</feature>
<organism evidence="5 6">
    <name type="scientific">Cucumis melo</name>
    <name type="common">Muskmelon</name>
    <dbReference type="NCBI Taxonomy" id="3656"/>
    <lineage>
        <taxon>Eukaryota</taxon>
        <taxon>Viridiplantae</taxon>
        <taxon>Streptophyta</taxon>
        <taxon>Embryophyta</taxon>
        <taxon>Tracheophyta</taxon>
        <taxon>Spermatophyta</taxon>
        <taxon>Magnoliopsida</taxon>
        <taxon>eudicotyledons</taxon>
        <taxon>Gunneridae</taxon>
        <taxon>Pentapetalae</taxon>
        <taxon>rosids</taxon>
        <taxon>fabids</taxon>
        <taxon>Cucurbitales</taxon>
        <taxon>Cucurbitaceae</taxon>
        <taxon>Benincaseae</taxon>
        <taxon>Cucumis</taxon>
    </lineage>
</organism>
<reference evidence="4" key="1">
    <citation type="submission" date="2023-03" db="UniProtKB">
        <authorList>
            <consortium name="EnsemblPlants"/>
        </authorList>
    </citation>
    <scope>IDENTIFICATION</scope>
</reference>
<keyword evidence="5" id="KW-1185">Reference proteome</keyword>
<dbReference type="InterPro" id="IPR018146">
    <property type="entry name" value="Glyoxalase_1_CS"/>
</dbReference>
<dbReference type="GeneID" id="103501576"/>
<evidence type="ECO:0000259" key="3">
    <source>
        <dbReference type="PROSITE" id="PS51819"/>
    </source>
</evidence>
<evidence type="ECO:0000313" key="6">
    <source>
        <dbReference type="RefSeq" id="XP_008463405.1"/>
    </source>
</evidence>